<accession>A0A7J5BQD7</accession>
<keyword evidence="3 7" id="KW-0812">Transmembrane</keyword>
<dbReference type="InterPro" id="IPR004307">
    <property type="entry name" value="TspO_MBR"/>
</dbReference>
<organism evidence="8 9">
    <name type="scientific">Pseudoclavibacter chungangensis</name>
    <dbReference type="NCBI Taxonomy" id="587635"/>
    <lineage>
        <taxon>Bacteria</taxon>
        <taxon>Bacillati</taxon>
        <taxon>Actinomycetota</taxon>
        <taxon>Actinomycetes</taxon>
        <taxon>Micrococcales</taxon>
        <taxon>Microbacteriaceae</taxon>
        <taxon>Pseudoclavibacter</taxon>
    </lineage>
</organism>
<keyword evidence="4 7" id="KW-1133">Transmembrane helix</keyword>
<dbReference type="CDD" id="cd15904">
    <property type="entry name" value="TSPO_MBR"/>
    <property type="match status" value="1"/>
</dbReference>
<feature type="region of interest" description="Disordered" evidence="6">
    <location>
        <begin position="1"/>
        <end position="22"/>
    </location>
</feature>
<dbReference type="PANTHER" id="PTHR10057:SF0">
    <property type="entry name" value="TRANSLOCATOR PROTEIN"/>
    <property type="match status" value="1"/>
</dbReference>
<evidence type="ECO:0000256" key="1">
    <source>
        <dbReference type="ARBA" id="ARBA00004141"/>
    </source>
</evidence>
<dbReference type="GO" id="GO:0033013">
    <property type="term" value="P:tetrapyrrole metabolic process"/>
    <property type="evidence" value="ECO:0007669"/>
    <property type="project" value="UniProtKB-ARBA"/>
</dbReference>
<protein>
    <submittedName>
        <fullName evidence="8">Tryptophan-rich sensory protein</fullName>
    </submittedName>
</protein>
<evidence type="ECO:0000313" key="9">
    <source>
        <dbReference type="Proteomes" id="UP000467240"/>
    </source>
</evidence>
<sequence>MSADRRARSVSTPGPASGATPSAGRRVAVALLLVVTVTAVAAVGALSNAPNTDGWYASVEKVPWSPPNWLFAPVWTVLYLSIALTGYLLWRRGFAGPGRPSAMRRQLTLFVSALVLNALWSPVFFADYPLVGVAAWWGGMAIMVLLIVNVVVLAFAARSVSVVAAVLQVPYLAWLCLAASLNAGIILRN</sequence>
<keyword evidence="9" id="KW-1185">Reference proteome</keyword>
<dbReference type="AlphaFoldDB" id="A0A7J5BQD7"/>
<proteinExistence type="inferred from homology"/>
<evidence type="ECO:0000256" key="4">
    <source>
        <dbReference type="ARBA" id="ARBA00022989"/>
    </source>
</evidence>
<evidence type="ECO:0000313" key="8">
    <source>
        <dbReference type="EMBL" id="KAB1656020.1"/>
    </source>
</evidence>
<evidence type="ECO:0000256" key="5">
    <source>
        <dbReference type="ARBA" id="ARBA00023136"/>
    </source>
</evidence>
<dbReference type="Gene3D" id="1.20.1260.100">
    <property type="entry name" value="TspO/MBR protein"/>
    <property type="match status" value="1"/>
</dbReference>
<dbReference type="Proteomes" id="UP000467240">
    <property type="component" value="Unassembled WGS sequence"/>
</dbReference>
<dbReference type="OrthoDB" id="9795496at2"/>
<feature type="transmembrane region" description="Helical" evidence="7">
    <location>
        <begin position="69"/>
        <end position="89"/>
    </location>
</feature>
<evidence type="ECO:0000256" key="3">
    <source>
        <dbReference type="ARBA" id="ARBA00022692"/>
    </source>
</evidence>
<comment type="caution">
    <text evidence="8">The sequence shown here is derived from an EMBL/GenBank/DDBJ whole genome shotgun (WGS) entry which is preliminary data.</text>
</comment>
<comment type="subcellular location">
    <subcellularLocation>
        <location evidence="1">Membrane</location>
        <topology evidence="1">Multi-pass membrane protein</topology>
    </subcellularLocation>
</comment>
<feature type="transmembrane region" description="Helical" evidence="7">
    <location>
        <begin position="27"/>
        <end position="49"/>
    </location>
</feature>
<dbReference type="Pfam" id="PF03073">
    <property type="entry name" value="TspO_MBR"/>
    <property type="match status" value="1"/>
</dbReference>
<reference evidence="8 9" key="1">
    <citation type="submission" date="2019-09" db="EMBL/GenBank/DDBJ databases">
        <title>Phylogeny of genus Pseudoclavibacter and closely related genus.</title>
        <authorList>
            <person name="Li Y."/>
        </authorList>
    </citation>
    <scope>NUCLEOTIDE SEQUENCE [LARGE SCALE GENOMIC DNA]</scope>
    <source>
        <strain evidence="8 9">DSM 23821</strain>
    </source>
</reference>
<evidence type="ECO:0000256" key="6">
    <source>
        <dbReference type="SAM" id="MobiDB-lite"/>
    </source>
</evidence>
<dbReference type="PANTHER" id="PTHR10057">
    <property type="entry name" value="PERIPHERAL-TYPE BENZODIAZEPINE RECEPTOR"/>
    <property type="match status" value="1"/>
</dbReference>
<feature type="transmembrane region" description="Helical" evidence="7">
    <location>
        <begin position="109"/>
        <end position="128"/>
    </location>
</feature>
<dbReference type="EMBL" id="WBJZ01000013">
    <property type="protein sequence ID" value="KAB1656020.1"/>
    <property type="molecule type" value="Genomic_DNA"/>
</dbReference>
<dbReference type="FunFam" id="1.20.1260.100:FF:000001">
    <property type="entry name" value="translocator protein 2"/>
    <property type="match status" value="1"/>
</dbReference>
<comment type="similarity">
    <text evidence="2">Belongs to the TspO/BZRP family.</text>
</comment>
<keyword evidence="5 7" id="KW-0472">Membrane</keyword>
<feature type="transmembrane region" description="Helical" evidence="7">
    <location>
        <begin position="134"/>
        <end position="157"/>
    </location>
</feature>
<dbReference type="PIRSF" id="PIRSF005859">
    <property type="entry name" value="PBR"/>
    <property type="match status" value="1"/>
</dbReference>
<name>A0A7J5BQD7_9MICO</name>
<dbReference type="InterPro" id="IPR038330">
    <property type="entry name" value="TspO/MBR-related_sf"/>
</dbReference>
<dbReference type="GO" id="GO:0016020">
    <property type="term" value="C:membrane"/>
    <property type="evidence" value="ECO:0007669"/>
    <property type="project" value="UniProtKB-SubCell"/>
</dbReference>
<evidence type="ECO:0000256" key="2">
    <source>
        <dbReference type="ARBA" id="ARBA00007524"/>
    </source>
</evidence>
<dbReference type="RefSeq" id="WP_158040968.1">
    <property type="nucleotide sequence ID" value="NZ_JACCFV010000001.1"/>
</dbReference>
<gene>
    <name evidence="8" type="ORF">F8O01_11325</name>
</gene>
<feature type="transmembrane region" description="Helical" evidence="7">
    <location>
        <begin position="169"/>
        <end position="187"/>
    </location>
</feature>
<evidence type="ECO:0000256" key="7">
    <source>
        <dbReference type="SAM" id="Phobius"/>
    </source>
</evidence>